<dbReference type="InterPro" id="IPR007055">
    <property type="entry name" value="BON_dom"/>
</dbReference>
<sequence length="144" mass="14498">MKTRTLPALVALALAAAGLAACSPDSTERAQNTIDKAGRSTAQAVNKASDAVADAAKDAGAALERTADQASKDAADAAITASIKTDLMKDPDLSVLKIEVDTKQGVVTLNGVAPTQAAADRAGRIAIAVAGVSQVRNHVVPRQG</sequence>
<dbReference type="RefSeq" id="WP_171160041.1">
    <property type="nucleotide sequence ID" value="NZ_CP053073.1"/>
</dbReference>
<feature type="signal peptide" evidence="1">
    <location>
        <begin position="1"/>
        <end position="20"/>
    </location>
</feature>
<dbReference type="PROSITE" id="PS50914">
    <property type="entry name" value="BON"/>
    <property type="match status" value="1"/>
</dbReference>
<dbReference type="Gene3D" id="3.30.1340.30">
    <property type="match status" value="1"/>
</dbReference>
<dbReference type="EMBL" id="CP053073">
    <property type="protein sequence ID" value="QJR13466.1"/>
    <property type="molecule type" value="Genomic_DNA"/>
</dbReference>
<feature type="domain" description="BON" evidence="2">
    <location>
        <begin position="75"/>
        <end position="143"/>
    </location>
</feature>
<dbReference type="PANTHER" id="PTHR34606:SF16">
    <property type="entry name" value="BON DOMAIN-CONTAINING PROTEIN"/>
    <property type="match status" value="1"/>
</dbReference>
<evidence type="ECO:0000313" key="3">
    <source>
        <dbReference type="EMBL" id="QJR13466.1"/>
    </source>
</evidence>
<reference evidence="3 4" key="1">
    <citation type="submission" date="2020-04" db="EMBL/GenBank/DDBJ databases">
        <title>Usitatibacter rugosus gen. nov., sp. nov. and Usitatibacter palustris sp. nov., novel members of Usitatibacteraceae fam. nov. within the order Nitrosomonadales isolated from soil.</title>
        <authorList>
            <person name="Huber K.J."/>
            <person name="Neumann-Schaal M."/>
            <person name="Geppert A."/>
            <person name="Luckner M."/>
            <person name="Wanner G."/>
            <person name="Overmann J."/>
        </authorList>
    </citation>
    <scope>NUCLEOTIDE SEQUENCE [LARGE SCALE GENOMIC DNA]</scope>
    <source>
        <strain evidence="3 4">Swamp67</strain>
    </source>
</reference>
<evidence type="ECO:0000256" key="1">
    <source>
        <dbReference type="SAM" id="SignalP"/>
    </source>
</evidence>
<dbReference type="InParanoid" id="A0A6M4H1T2"/>
<feature type="chain" id="PRO_5027099930" description="BON domain-containing protein" evidence="1">
    <location>
        <begin position="21"/>
        <end position="144"/>
    </location>
</feature>
<dbReference type="InterPro" id="IPR051686">
    <property type="entry name" value="Lipoprotein_DolP"/>
</dbReference>
<evidence type="ECO:0000259" key="2">
    <source>
        <dbReference type="PROSITE" id="PS50914"/>
    </source>
</evidence>
<organism evidence="3 4">
    <name type="scientific">Usitatibacter palustris</name>
    <dbReference type="NCBI Taxonomy" id="2732487"/>
    <lineage>
        <taxon>Bacteria</taxon>
        <taxon>Pseudomonadati</taxon>
        <taxon>Pseudomonadota</taxon>
        <taxon>Betaproteobacteria</taxon>
        <taxon>Nitrosomonadales</taxon>
        <taxon>Usitatibacteraceae</taxon>
        <taxon>Usitatibacter</taxon>
    </lineage>
</organism>
<dbReference type="Proteomes" id="UP000503096">
    <property type="component" value="Chromosome"/>
</dbReference>
<dbReference type="PROSITE" id="PS51257">
    <property type="entry name" value="PROKAR_LIPOPROTEIN"/>
    <property type="match status" value="1"/>
</dbReference>
<dbReference type="PANTHER" id="PTHR34606">
    <property type="entry name" value="BON DOMAIN-CONTAINING PROTEIN"/>
    <property type="match status" value="1"/>
</dbReference>
<dbReference type="KEGG" id="upl:DSM104440_00250"/>
<gene>
    <name evidence="3" type="ORF">DSM104440_00250</name>
</gene>
<keyword evidence="4" id="KW-1185">Reference proteome</keyword>
<accession>A0A6M4H1T2</accession>
<dbReference type="Pfam" id="PF04972">
    <property type="entry name" value="BON"/>
    <property type="match status" value="1"/>
</dbReference>
<name>A0A6M4H1T2_9PROT</name>
<evidence type="ECO:0000313" key="4">
    <source>
        <dbReference type="Proteomes" id="UP000503096"/>
    </source>
</evidence>
<dbReference type="AlphaFoldDB" id="A0A6M4H1T2"/>
<keyword evidence="1" id="KW-0732">Signal</keyword>
<protein>
    <recommendedName>
        <fullName evidence="2">BON domain-containing protein</fullName>
    </recommendedName>
</protein>
<proteinExistence type="predicted"/>